<evidence type="ECO:0000256" key="1">
    <source>
        <dbReference type="SAM" id="MobiDB-lite"/>
    </source>
</evidence>
<evidence type="ECO:0000313" key="5">
    <source>
        <dbReference type="Proteomes" id="UP000590511"/>
    </source>
</evidence>
<keyword evidence="2" id="KW-0732">Signal</keyword>
<sequence>MNKRTLLAVALATVDAGALSALGITNASAATALDPALPPGGEAFNEPVPEAVNDGGRPATPTGGRTPKAVAVQKPNYP</sequence>
<dbReference type="Proteomes" id="UP000590511">
    <property type="component" value="Unassembled WGS sequence"/>
</dbReference>
<protein>
    <submittedName>
        <fullName evidence="4">Uncharacterized protein</fullName>
    </submittedName>
</protein>
<dbReference type="RefSeq" id="WP_188124403.1">
    <property type="nucleotide sequence ID" value="NZ_BOMP01000177.1"/>
</dbReference>
<gene>
    <name evidence="3" type="ORF">Alo02nite_87580</name>
    <name evidence="4" type="ORF">BJ964_006745</name>
</gene>
<keyword evidence="6" id="KW-1185">Reference proteome</keyword>
<evidence type="ECO:0000313" key="3">
    <source>
        <dbReference type="EMBL" id="GIE45860.1"/>
    </source>
</evidence>
<comment type="caution">
    <text evidence="4">The sequence shown here is derived from an EMBL/GenBank/DDBJ whole genome shotgun (WGS) entry which is preliminary data.</text>
</comment>
<feature type="compositionally biased region" description="Low complexity" evidence="1">
    <location>
        <begin position="55"/>
        <end position="67"/>
    </location>
</feature>
<evidence type="ECO:0000313" key="4">
    <source>
        <dbReference type="EMBL" id="MBB4752584.1"/>
    </source>
</evidence>
<evidence type="ECO:0000256" key="2">
    <source>
        <dbReference type="SAM" id="SignalP"/>
    </source>
</evidence>
<reference evidence="4 5" key="1">
    <citation type="submission" date="2020-08" db="EMBL/GenBank/DDBJ databases">
        <title>Sequencing the genomes of 1000 actinobacteria strains.</title>
        <authorList>
            <person name="Klenk H.-P."/>
        </authorList>
    </citation>
    <scope>NUCLEOTIDE SEQUENCE [LARGE SCALE GENOMIC DNA]</scope>
    <source>
        <strain evidence="4 5">DSM 43150</strain>
    </source>
</reference>
<organism evidence="4 5">
    <name type="scientific">Actinoplanes lobatus</name>
    <dbReference type="NCBI Taxonomy" id="113568"/>
    <lineage>
        <taxon>Bacteria</taxon>
        <taxon>Bacillati</taxon>
        <taxon>Actinomycetota</taxon>
        <taxon>Actinomycetes</taxon>
        <taxon>Micromonosporales</taxon>
        <taxon>Micromonosporaceae</taxon>
        <taxon>Actinoplanes</taxon>
    </lineage>
</organism>
<dbReference type="EMBL" id="JACHNC010000001">
    <property type="protein sequence ID" value="MBB4752584.1"/>
    <property type="molecule type" value="Genomic_DNA"/>
</dbReference>
<name>A0A7W7MJH2_9ACTN</name>
<dbReference type="AlphaFoldDB" id="A0A7W7MJH2"/>
<accession>A0A7W7MJH2</accession>
<evidence type="ECO:0000313" key="6">
    <source>
        <dbReference type="Proteomes" id="UP000631312"/>
    </source>
</evidence>
<dbReference type="EMBL" id="BOMP01000177">
    <property type="protein sequence ID" value="GIE45860.1"/>
    <property type="molecule type" value="Genomic_DNA"/>
</dbReference>
<dbReference type="Proteomes" id="UP000631312">
    <property type="component" value="Unassembled WGS sequence"/>
</dbReference>
<reference evidence="3 6" key="2">
    <citation type="submission" date="2021-01" db="EMBL/GenBank/DDBJ databases">
        <title>Whole genome shotgun sequence of Actinoplanes lobatus NBRC 12513.</title>
        <authorList>
            <person name="Komaki H."/>
            <person name="Tamura T."/>
        </authorList>
    </citation>
    <scope>NUCLEOTIDE SEQUENCE [LARGE SCALE GENOMIC DNA]</scope>
    <source>
        <strain evidence="3 6">NBRC 12513</strain>
    </source>
</reference>
<proteinExistence type="predicted"/>
<feature type="chain" id="PRO_5030592413" evidence="2">
    <location>
        <begin position="30"/>
        <end position="78"/>
    </location>
</feature>
<feature type="region of interest" description="Disordered" evidence="1">
    <location>
        <begin position="38"/>
        <end position="78"/>
    </location>
</feature>
<feature type="signal peptide" evidence="2">
    <location>
        <begin position="1"/>
        <end position="29"/>
    </location>
</feature>